<evidence type="ECO:0000313" key="3">
    <source>
        <dbReference type="Proteomes" id="UP000285961"/>
    </source>
</evidence>
<sequence>MGKTIIALLVALVVGFSLVGCKEQAPATQPPAEESVEMPAVPEAPPMEEAAPMEGEAPAEGMEEAAPAEEMPAEGSEMKPMEEAEPAPEAPAEPGTAQ</sequence>
<dbReference type="PROSITE" id="PS51257">
    <property type="entry name" value="PROKAR_LIPOPROTEIN"/>
    <property type="match status" value="1"/>
</dbReference>
<organism evidence="2 3">
    <name type="scientific">Candidatus Abyssobacteria bacterium SURF_17</name>
    <dbReference type="NCBI Taxonomy" id="2093361"/>
    <lineage>
        <taxon>Bacteria</taxon>
        <taxon>Pseudomonadati</taxon>
        <taxon>Candidatus Hydrogenedentota</taxon>
        <taxon>Candidatus Abyssobacteria</taxon>
    </lineage>
</organism>
<feature type="compositionally biased region" description="Low complexity" evidence="1">
    <location>
        <begin position="30"/>
        <end position="60"/>
    </location>
</feature>
<reference evidence="2 3" key="1">
    <citation type="journal article" date="2017" name="ISME J.">
        <title>Energy and carbon metabolisms in a deep terrestrial subsurface fluid microbial community.</title>
        <authorList>
            <person name="Momper L."/>
            <person name="Jungbluth S.P."/>
            <person name="Lee M.D."/>
            <person name="Amend J.P."/>
        </authorList>
    </citation>
    <scope>NUCLEOTIDE SEQUENCE [LARGE SCALE GENOMIC DNA]</scope>
    <source>
        <strain evidence="2">SURF_17</strain>
    </source>
</reference>
<gene>
    <name evidence="2" type="ORF">C4532_01305</name>
</gene>
<comment type="caution">
    <text evidence="2">The sequence shown here is derived from an EMBL/GenBank/DDBJ whole genome shotgun (WGS) entry which is preliminary data.</text>
</comment>
<evidence type="ECO:0000256" key="1">
    <source>
        <dbReference type="SAM" id="MobiDB-lite"/>
    </source>
</evidence>
<feature type="region of interest" description="Disordered" evidence="1">
    <location>
        <begin position="23"/>
        <end position="98"/>
    </location>
</feature>
<dbReference type="AlphaFoldDB" id="A0A419F8W3"/>
<dbReference type="EMBL" id="QZKI01000008">
    <property type="protein sequence ID" value="RJP75048.1"/>
    <property type="molecule type" value="Genomic_DNA"/>
</dbReference>
<accession>A0A419F8W3</accession>
<evidence type="ECO:0000313" key="2">
    <source>
        <dbReference type="EMBL" id="RJP75048.1"/>
    </source>
</evidence>
<protein>
    <submittedName>
        <fullName evidence="2">Uncharacterized protein</fullName>
    </submittedName>
</protein>
<proteinExistence type="predicted"/>
<dbReference type="Proteomes" id="UP000285961">
    <property type="component" value="Unassembled WGS sequence"/>
</dbReference>
<name>A0A419F8W3_9BACT</name>